<feature type="transmembrane region" description="Helical" evidence="2">
    <location>
        <begin position="505"/>
        <end position="526"/>
    </location>
</feature>
<keyword evidence="2" id="KW-0472">Membrane</keyword>
<evidence type="ECO:0000256" key="1">
    <source>
        <dbReference type="SAM" id="MobiDB-lite"/>
    </source>
</evidence>
<dbReference type="InParanoid" id="L2GKB8"/>
<dbReference type="HOGENOM" id="CLU_452133_0_0_1"/>
<keyword evidence="2" id="KW-1133">Transmembrane helix</keyword>
<dbReference type="GeneID" id="19882695"/>
<name>L2GKB8_VITCO</name>
<feature type="transmembrane region" description="Helical" evidence="2">
    <location>
        <begin position="234"/>
        <end position="260"/>
    </location>
</feature>
<dbReference type="EMBL" id="JH370153">
    <property type="protein sequence ID" value="ELA40955.1"/>
    <property type="molecule type" value="Genomic_DNA"/>
</dbReference>
<feature type="compositionally biased region" description="Polar residues" evidence="1">
    <location>
        <begin position="554"/>
        <end position="569"/>
    </location>
</feature>
<feature type="region of interest" description="Disordered" evidence="1">
    <location>
        <begin position="537"/>
        <end position="604"/>
    </location>
</feature>
<gene>
    <name evidence="3" type="ORF">VICG_01985</name>
</gene>
<feature type="transmembrane region" description="Helical" evidence="2">
    <location>
        <begin position="32"/>
        <end position="58"/>
    </location>
</feature>
<reference evidence="4" key="1">
    <citation type="submission" date="2011-05" db="EMBL/GenBank/DDBJ databases">
        <title>The genome sequence of Vittaforma corneae strain ATCC 50505.</title>
        <authorList>
            <consortium name="The Broad Institute Genome Sequencing Platform"/>
            <person name="Cuomo C."/>
            <person name="Didier E."/>
            <person name="Bowers L."/>
            <person name="Young S.K."/>
            <person name="Zeng Q."/>
            <person name="Gargeya S."/>
            <person name="Fitzgerald M."/>
            <person name="Haas B."/>
            <person name="Abouelleil A."/>
            <person name="Alvarado L."/>
            <person name="Arachchi H.M."/>
            <person name="Berlin A."/>
            <person name="Chapman S.B."/>
            <person name="Gearin G."/>
            <person name="Goldberg J."/>
            <person name="Griggs A."/>
            <person name="Gujja S."/>
            <person name="Hansen M."/>
            <person name="Heiman D."/>
            <person name="Howarth C."/>
            <person name="Larimer J."/>
            <person name="Lui A."/>
            <person name="MacDonald P.J.P."/>
            <person name="McCowen C."/>
            <person name="Montmayeur A."/>
            <person name="Murphy C."/>
            <person name="Neiman D."/>
            <person name="Pearson M."/>
            <person name="Priest M."/>
            <person name="Roberts A."/>
            <person name="Saif S."/>
            <person name="Shea T."/>
            <person name="Sisk P."/>
            <person name="Stolte C."/>
            <person name="Sykes S."/>
            <person name="Wortman J."/>
            <person name="Nusbaum C."/>
            <person name="Birren B."/>
        </authorList>
    </citation>
    <scope>NUCLEOTIDE SEQUENCE [LARGE SCALE GENOMIC DNA]</scope>
    <source>
        <strain evidence="4">ATCC 50505</strain>
    </source>
</reference>
<accession>L2GKB8</accession>
<keyword evidence="4" id="KW-1185">Reference proteome</keyword>
<dbReference type="AlphaFoldDB" id="L2GKB8"/>
<dbReference type="RefSeq" id="XP_007605430.1">
    <property type="nucleotide sequence ID" value="XM_007605368.1"/>
</dbReference>
<feature type="transmembrane region" description="Helical" evidence="2">
    <location>
        <begin position="266"/>
        <end position="289"/>
    </location>
</feature>
<evidence type="ECO:0000256" key="2">
    <source>
        <dbReference type="SAM" id="Phobius"/>
    </source>
</evidence>
<feature type="transmembrane region" description="Helical" evidence="2">
    <location>
        <begin position="136"/>
        <end position="155"/>
    </location>
</feature>
<feature type="transmembrane region" description="Helical" evidence="2">
    <location>
        <begin position="79"/>
        <end position="98"/>
    </location>
</feature>
<sequence length="604" mass="67808">MSSSYFFGSQDESPLKNEESDIWTSFMGRDSWIPLVTVMIAFILVVGVFSYIMTALINKIRNKWGRAMSDWIKDKVLKIITYLFSLMWIATIFVGFVWPTIDSVVNKGESIDVMDKTKEMYAYLSSEEFRSGLFDLLVNDIGFALLFCLAILILYRFFSILITTLVMGISAVVGGSTIWSIVTSSQELTWESIAFIVLIVIFFILVLTIFSYKITPILSSVSAGSSLVINHLHYILPVVLCATAIFGVQLSIILSLISSIESHKVLILPLIFLLSWSWGSLIYFVKVYTASILEISRSKTLSKKDDQSSIFISALKRTFSALKFILYFSFFPALLDLLIFILDNITRPYKSAKRIIPHTHYIAKGIFKIVEIPMDWIIVPVLNFLRFVLSQIKKAIEYDNEFSLVYIGMYFNESMSVSLTFRKLRITSVKGFLSLLVGSVFRHIFHFGPVMIFTIISIVLKGRATLIALLSGDLGILKNFVGSVFGPLTDIFGFMNIGGNSALTAYAMSVFVIVLMMGCIFSALIFNEFVKKEEQKKNTSGNGMINDRKKDINNKPSEYTVSIGPSSQDKGNKSIKTPVGGHNNARGKSGILKYSSRSKQSRRG</sequence>
<keyword evidence="2" id="KW-0812">Transmembrane</keyword>
<feature type="transmembrane region" description="Helical" evidence="2">
    <location>
        <begin position="193"/>
        <end position="214"/>
    </location>
</feature>
<proteinExistence type="predicted"/>
<feature type="transmembrane region" description="Helical" evidence="2">
    <location>
        <begin position="324"/>
        <end position="342"/>
    </location>
</feature>
<feature type="transmembrane region" description="Helical" evidence="2">
    <location>
        <begin position="160"/>
        <end position="181"/>
    </location>
</feature>
<protein>
    <submittedName>
        <fullName evidence="3">Uncharacterized protein</fullName>
    </submittedName>
</protein>
<organism evidence="3 4">
    <name type="scientific">Vittaforma corneae (strain ATCC 50505)</name>
    <name type="common">Microsporidian parasite</name>
    <name type="synonym">Nosema corneum</name>
    <dbReference type="NCBI Taxonomy" id="993615"/>
    <lineage>
        <taxon>Eukaryota</taxon>
        <taxon>Fungi</taxon>
        <taxon>Fungi incertae sedis</taxon>
        <taxon>Microsporidia</taxon>
        <taxon>Nosematidae</taxon>
        <taxon>Vittaforma</taxon>
    </lineage>
</organism>
<evidence type="ECO:0000313" key="3">
    <source>
        <dbReference type="EMBL" id="ELA40955.1"/>
    </source>
</evidence>
<evidence type="ECO:0000313" key="4">
    <source>
        <dbReference type="Proteomes" id="UP000011082"/>
    </source>
</evidence>
<feature type="transmembrane region" description="Helical" evidence="2">
    <location>
        <begin position="467"/>
        <end position="485"/>
    </location>
</feature>
<dbReference type="VEuPathDB" id="MicrosporidiaDB:VICG_01985"/>
<dbReference type="Proteomes" id="UP000011082">
    <property type="component" value="Unassembled WGS sequence"/>
</dbReference>
<feature type="transmembrane region" description="Helical" evidence="2">
    <location>
        <begin position="440"/>
        <end position="460"/>
    </location>
</feature>